<evidence type="ECO:0000256" key="3">
    <source>
        <dbReference type="ARBA" id="ARBA00022643"/>
    </source>
</evidence>
<feature type="compositionally biased region" description="Basic and acidic residues" evidence="9">
    <location>
        <begin position="13"/>
        <end position="43"/>
    </location>
</feature>
<dbReference type="GO" id="GO:0005737">
    <property type="term" value="C:cytoplasm"/>
    <property type="evidence" value="ECO:0007669"/>
    <property type="project" value="TreeGrafter"/>
</dbReference>
<comment type="catalytic activity">
    <reaction evidence="8">
        <text>a 5,6-dihydrouridine in mRNA + NADP(+) = a uridine in mRNA + NADPH + H(+)</text>
        <dbReference type="Rhea" id="RHEA:69855"/>
        <dbReference type="Rhea" id="RHEA-COMP:14658"/>
        <dbReference type="Rhea" id="RHEA-COMP:17789"/>
        <dbReference type="ChEBI" id="CHEBI:15378"/>
        <dbReference type="ChEBI" id="CHEBI:57783"/>
        <dbReference type="ChEBI" id="CHEBI:58349"/>
        <dbReference type="ChEBI" id="CHEBI:65315"/>
        <dbReference type="ChEBI" id="CHEBI:74443"/>
    </reaction>
    <physiologicalReaction direction="right-to-left" evidence="8">
        <dbReference type="Rhea" id="RHEA:69857"/>
    </physiologicalReaction>
</comment>
<dbReference type="InterPro" id="IPR052582">
    <property type="entry name" value="tRNA-DUS-like"/>
</dbReference>
<dbReference type="Proteomes" id="UP000245768">
    <property type="component" value="Unassembled WGS sequence"/>
</dbReference>
<dbReference type="CDD" id="cd02801">
    <property type="entry name" value="DUS_like_FMN"/>
    <property type="match status" value="1"/>
</dbReference>
<dbReference type="STRING" id="215250.A0A316YM84"/>
<evidence type="ECO:0000256" key="4">
    <source>
        <dbReference type="ARBA" id="ARBA00022664"/>
    </source>
</evidence>
<evidence type="ECO:0000256" key="2">
    <source>
        <dbReference type="ARBA" id="ARBA00022630"/>
    </source>
</evidence>
<evidence type="ECO:0000313" key="11">
    <source>
        <dbReference type="EMBL" id="PWN90176.1"/>
    </source>
</evidence>
<dbReference type="OrthoDB" id="10262250at2759"/>
<dbReference type="EMBL" id="KZ819636">
    <property type="protein sequence ID" value="PWN90176.1"/>
    <property type="molecule type" value="Genomic_DNA"/>
</dbReference>
<sequence>MSAEVHSAAPAKRALDEDPDHDAVAAERHAAMKRQANEEEKQMVEASASKVKHVDIHPNDEELRADTSPLPKSTSTLQFSPGLHLAPMVRIGSLPTRLLSLRYGADLVWSPEIVDRAIFGCDRTVDEKSGLVAFSREGKHIFTTHPVERQRVIFQLGSASPQWAYQAISFVTANDDVAGVDLNCGCPKPFSTIGGMGAGLLSTPDLLCDVLRAMRRAAPAHVSVSCKIRLLPTKEATQALVRQIIRTGTIDALTVHCRTKDMRPRQPALPHRLQEVIDVVQEETAGELPLILNGDAWDAPEARRLMKQTGVQAVMMARGPEGNASSFRSDGGVLSVASVVAPQWVRLALSLDNQPGNTKYCLNSMAFKATSSVSPNAKPLQPPPGLPRDTKQKMVEIRQGLAKSKTVEDLARALGVDPDEQKKIPIDEVLREVREAIERSSSSKEGNDSGTEMSEKPAA</sequence>
<dbReference type="GeneID" id="37043506"/>
<dbReference type="InterPro" id="IPR013785">
    <property type="entry name" value="Aldolase_TIM"/>
</dbReference>
<proteinExistence type="predicted"/>
<comment type="cofactor">
    <cofactor evidence="1">
        <name>FMN</name>
        <dbReference type="ChEBI" id="CHEBI:58210"/>
    </cofactor>
</comment>
<dbReference type="GO" id="GO:0050660">
    <property type="term" value="F:flavin adenine dinucleotide binding"/>
    <property type="evidence" value="ECO:0007669"/>
    <property type="project" value="InterPro"/>
</dbReference>
<keyword evidence="5" id="KW-0819">tRNA processing</keyword>
<dbReference type="SUPFAM" id="SSF51395">
    <property type="entry name" value="FMN-linked oxidoreductases"/>
    <property type="match status" value="1"/>
</dbReference>
<feature type="region of interest" description="Disordered" evidence="9">
    <location>
        <begin position="435"/>
        <end position="459"/>
    </location>
</feature>
<accession>A0A316YM84</accession>
<evidence type="ECO:0000256" key="5">
    <source>
        <dbReference type="ARBA" id="ARBA00022694"/>
    </source>
</evidence>
<dbReference type="InterPro" id="IPR035587">
    <property type="entry name" value="DUS-like_FMN-bd"/>
</dbReference>
<dbReference type="PROSITE" id="PS01136">
    <property type="entry name" value="UPF0034"/>
    <property type="match status" value="1"/>
</dbReference>
<evidence type="ECO:0000256" key="9">
    <source>
        <dbReference type="SAM" id="MobiDB-lite"/>
    </source>
</evidence>
<organism evidence="11 12">
    <name type="scientific">Acaromyces ingoldii</name>
    <dbReference type="NCBI Taxonomy" id="215250"/>
    <lineage>
        <taxon>Eukaryota</taxon>
        <taxon>Fungi</taxon>
        <taxon>Dikarya</taxon>
        <taxon>Basidiomycota</taxon>
        <taxon>Ustilaginomycotina</taxon>
        <taxon>Exobasidiomycetes</taxon>
        <taxon>Exobasidiales</taxon>
        <taxon>Cryptobasidiaceae</taxon>
        <taxon>Acaromyces</taxon>
    </lineage>
</organism>
<dbReference type="AlphaFoldDB" id="A0A316YM84"/>
<protein>
    <submittedName>
        <fullName evidence="11">FMN-linked oxidoreductase</fullName>
    </submittedName>
</protein>
<evidence type="ECO:0000256" key="6">
    <source>
        <dbReference type="ARBA" id="ARBA00023002"/>
    </source>
</evidence>
<dbReference type="Gene3D" id="3.20.20.70">
    <property type="entry name" value="Aldolase class I"/>
    <property type="match status" value="1"/>
</dbReference>
<evidence type="ECO:0000256" key="8">
    <source>
        <dbReference type="ARBA" id="ARBA00049447"/>
    </source>
</evidence>
<reference evidence="11" key="1">
    <citation type="journal article" date="2018" name="Mol. Biol. Evol.">
        <title>Broad Genomic Sampling Reveals a Smut Pathogenic Ancestry of the Fungal Clade Ustilaginomycotina.</title>
        <authorList>
            <person name="Kijpornyongpan T."/>
            <person name="Mondo S.J."/>
            <person name="Barry K."/>
            <person name="Sandor L."/>
            <person name="Lee J."/>
            <person name="Lipzen A."/>
            <person name="Pangilinan J."/>
            <person name="LaButti K."/>
            <person name="Hainaut M."/>
            <person name="Henrissat B."/>
            <person name="Grigoriev I.V."/>
            <person name="Spatafora J.W."/>
            <person name="Aime M.C."/>
        </authorList>
    </citation>
    <scope>NUCLEOTIDE SEQUENCE [LARGE SCALE GENOMIC DNA]</scope>
    <source>
        <strain evidence="11">MCA 4198</strain>
    </source>
</reference>
<feature type="region of interest" description="Disordered" evidence="9">
    <location>
        <begin position="1"/>
        <end position="50"/>
    </location>
</feature>
<feature type="domain" description="DUS-like FMN-binding" evidence="10">
    <location>
        <begin position="85"/>
        <end position="327"/>
    </location>
</feature>
<dbReference type="RefSeq" id="XP_025377374.1">
    <property type="nucleotide sequence ID" value="XM_025521590.1"/>
</dbReference>
<comment type="catalytic activity">
    <reaction evidence="7">
        <text>a 5,6-dihydrouridine in mRNA + NAD(+) = a uridine in mRNA + NADH + H(+)</text>
        <dbReference type="Rhea" id="RHEA:69851"/>
        <dbReference type="Rhea" id="RHEA-COMP:14658"/>
        <dbReference type="Rhea" id="RHEA-COMP:17789"/>
        <dbReference type="ChEBI" id="CHEBI:15378"/>
        <dbReference type="ChEBI" id="CHEBI:57540"/>
        <dbReference type="ChEBI" id="CHEBI:57945"/>
        <dbReference type="ChEBI" id="CHEBI:65315"/>
        <dbReference type="ChEBI" id="CHEBI:74443"/>
    </reaction>
    <physiologicalReaction direction="right-to-left" evidence="7">
        <dbReference type="Rhea" id="RHEA:69853"/>
    </physiologicalReaction>
</comment>
<keyword evidence="12" id="KW-1185">Reference proteome</keyword>
<gene>
    <name evidence="11" type="ORF">FA10DRAFT_266667</name>
</gene>
<dbReference type="PANTHER" id="PTHR45936">
    <property type="entry name" value="TRNA-DIHYDROURIDINE(20) SYNTHASE [NAD(P)+]-LIKE"/>
    <property type="match status" value="1"/>
</dbReference>
<dbReference type="FunCoup" id="A0A316YM84">
    <property type="interactions" value="456"/>
</dbReference>
<dbReference type="InterPro" id="IPR018517">
    <property type="entry name" value="tRNA_hU_synthase_CS"/>
</dbReference>
<dbReference type="InParanoid" id="A0A316YM84"/>
<name>A0A316YM84_9BASI</name>
<keyword evidence="4" id="KW-0507">mRNA processing</keyword>
<evidence type="ECO:0000256" key="1">
    <source>
        <dbReference type="ARBA" id="ARBA00001917"/>
    </source>
</evidence>
<dbReference type="Pfam" id="PF01207">
    <property type="entry name" value="Dus"/>
    <property type="match status" value="1"/>
</dbReference>
<keyword evidence="6" id="KW-0560">Oxidoreductase</keyword>
<dbReference type="GO" id="GO:0017150">
    <property type="term" value="F:tRNA dihydrouridine synthase activity"/>
    <property type="evidence" value="ECO:0007669"/>
    <property type="project" value="InterPro"/>
</dbReference>
<evidence type="ECO:0000313" key="12">
    <source>
        <dbReference type="Proteomes" id="UP000245768"/>
    </source>
</evidence>
<dbReference type="GO" id="GO:0006397">
    <property type="term" value="P:mRNA processing"/>
    <property type="evidence" value="ECO:0007669"/>
    <property type="project" value="UniProtKB-KW"/>
</dbReference>
<evidence type="ECO:0000256" key="7">
    <source>
        <dbReference type="ARBA" id="ARBA00048342"/>
    </source>
</evidence>
<evidence type="ECO:0000259" key="10">
    <source>
        <dbReference type="Pfam" id="PF01207"/>
    </source>
</evidence>
<keyword evidence="2" id="KW-0285">Flavoprotein</keyword>
<keyword evidence="3" id="KW-0288">FMN</keyword>
<dbReference type="PANTHER" id="PTHR45936:SF1">
    <property type="entry name" value="TRNA-DIHYDROURIDINE(20) SYNTHASE [NAD(P)+]-LIKE"/>
    <property type="match status" value="1"/>
</dbReference>